<comment type="caution">
    <text evidence="1">The sequence shown here is derived from an EMBL/GenBank/DDBJ whole genome shotgun (WGS) entry which is preliminary data.</text>
</comment>
<accession>A0A833W2G2</accession>
<proteinExistence type="predicted"/>
<organism evidence="1 2">
    <name type="scientific">Phytophthora infestans</name>
    <name type="common">Potato late blight agent</name>
    <name type="synonym">Botrytis infestans</name>
    <dbReference type="NCBI Taxonomy" id="4787"/>
    <lineage>
        <taxon>Eukaryota</taxon>
        <taxon>Sar</taxon>
        <taxon>Stramenopiles</taxon>
        <taxon>Oomycota</taxon>
        <taxon>Peronosporomycetes</taxon>
        <taxon>Peronosporales</taxon>
        <taxon>Peronosporaceae</taxon>
        <taxon>Phytophthora</taxon>
    </lineage>
</organism>
<dbReference type="Proteomes" id="UP000602510">
    <property type="component" value="Unassembled WGS sequence"/>
</dbReference>
<name>A0A833W2G2_PHYIN</name>
<protein>
    <submittedName>
        <fullName evidence="1">Uncharacterized protein</fullName>
    </submittedName>
</protein>
<dbReference type="EMBL" id="WSZM01000167">
    <property type="protein sequence ID" value="KAF4039739.1"/>
    <property type="molecule type" value="Genomic_DNA"/>
</dbReference>
<dbReference type="AlphaFoldDB" id="A0A833W2G2"/>
<evidence type="ECO:0000313" key="1">
    <source>
        <dbReference type="EMBL" id="KAF4039739.1"/>
    </source>
</evidence>
<gene>
    <name evidence="1" type="ORF">GN244_ATG08128</name>
</gene>
<reference evidence="1" key="1">
    <citation type="submission" date="2020-04" db="EMBL/GenBank/DDBJ databases">
        <title>Hybrid Assembly of Korean Phytophthora infestans isolates.</title>
        <authorList>
            <person name="Prokchorchik M."/>
            <person name="Lee Y."/>
            <person name="Seo J."/>
            <person name="Cho J.-H."/>
            <person name="Park Y.-E."/>
            <person name="Jang D.-C."/>
            <person name="Im J.-S."/>
            <person name="Choi J.-G."/>
            <person name="Park H.-J."/>
            <person name="Lee G.-B."/>
            <person name="Lee Y.-G."/>
            <person name="Hong S.-Y."/>
            <person name="Cho K."/>
            <person name="Sohn K.H."/>
        </authorList>
    </citation>
    <scope>NUCLEOTIDE SEQUENCE</scope>
    <source>
        <strain evidence="1">KR_1_A1</strain>
    </source>
</reference>
<evidence type="ECO:0000313" key="2">
    <source>
        <dbReference type="Proteomes" id="UP000602510"/>
    </source>
</evidence>
<sequence>MEEVEVVEAVIPVDAVIPVENVENVENVVAMEEVEVVAPPAKRAKSETAGRSCKFCTNKKTVAAGCTIQACKKCCLAREDICPTHPKEVEKPEAEPAKPKKPVLKNEFRETNFHYYGETVTIFCVRDFFENKKLSQGVLNDQERAERVSGKVWGRRKKKNAVDPKMKLLIQCALGKRPAPEGYGADIPAPVAVADA</sequence>
<keyword evidence="2" id="KW-1185">Reference proteome</keyword>